<evidence type="ECO:0000313" key="1">
    <source>
        <dbReference type="EMBL" id="MCW7754089.1"/>
    </source>
</evidence>
<proteinExistence type="predicted"/>
<keyword evidence="2" id="KW-1185">Reference proteome</keyword>
<reference evidence="1 2" key="1">
    <citation type="submission" date="2022-11" db="EMBL/GenBank/DDBJ databases">
        <title>Desulfobotulus tamanensis H1 sp. nov. - anaerobic, alkaliphilic, sulphate reducing bacterium isolated from terrestrial mud volcano.</title>
        <authorList>
            <person name="Frolova A."/>
            <person name="Merkel A.Y."/>
            <person name="Slobodkin A.I."/>
        </authorList>
    </citation>
    <scope>NUCLEOTIDE SEQUENCE [LARGE SCALE GENOMIC DNA]</scope>
    <source>
        <strain evidence="1 2">H1</strain>
    </source>
</reference>
<dbReference type="RefSeq" id="WP_265425009.1">
    <property type="nucleotide sequence ID" value="NZ_JAPFPW010000009.1"/>
</dbReference>
<sequence length="273" mass="29182">MSLQDHYASIRPGIFAFIPKYRAPGQRGPLPPIIGTGFLVREDGLAMTNAHVINAFREVFRPDGIPDSDWCIQGLFLVRDKAAMMALRIDVAAVLRMDTLAKDADSTKQAPDIGLVHMAVSETPFLDLEEHADLQEGMTVATAGFPSGKRALESPAGIQLGPTLQKGIISAIIPFPKPKPSAFAISVMSHGGASGSPVFDPHTGKTLGLLFSSLQDVGVLDQGTATYAMPTSITYAVPGHYLVSALSMAPCQLPCHPSFNNRVREHKNNPDIA</sequence>
<dbReference type="GO" id="GO:0006508">
    <property type="term" value="P:proteolysis"/>
    <property type="evidence" value="ECO:0007669"/>
    <property type="project" value="UniProtKB-KW"/>
</dbReference>
<dbReference type="EMBL" id="JAPFPW010000009">
    <property type="protein sequence ID" value="MCW7754089.1"/>
    <property type="molecule type" value="Genomic_DNA"/>
</dbReference>
<dbReference type="Pfam" id="PF13365">
    <property type="entry name" value="Trypsin_2"/>
    <property type="match status" value="1"/>
</dbReference>
<accession>A0ABT3N9E5</accession>
<protein>
    <submittedName>
        <fullName evidence="1">Serine protease</fullName>
    </submittedName>
</protein>
<comment type="caution">
    <text evidence="1">The sequence shown here is derived from an EMBL/GenBank/DDBJ whole genome shotgun (WGS) entry which is preliminary data.</text>
</comment>
<dbReference type="SUPFAM" id="SSF50494">
    <property type="entry name" value="Trypsin-like serine proteases"/>
    <property type="match status" value="1"/>
</dbReference>
<dbReference type="InterPro" id="IPR009003">
    <property type="entry name" value="Peptidase_S1_PA"/>
</dbReference>
<dbReference type="Gene3D" id="2.40.10.120">
    <property type="match status" value="1"/>
</dbReference>
<gene>
    <name evidence="1" type="ORF">OOT00_08825</name>
</gene>
<dbReference type="Proteomes" id="UP001209681">
    <property type="component" value="Unassembled WGS sequence"/>
</dbReference>
<organism evidence="1 2">
    <name type="scientific">Desulfobotulus pelophilus</name>
    <dbReference type="NCBI Taxonomy" id="2823377"/>
    <lineage>
        <taxon>Bacteria</taxon>
        <taxon>Pseudomonadati</taxon>
        <taxon>Thermodesulfobacteriota</taxon>
        <taxon>Desulfobacteria</taxon>
        <taxon>Desulfobacterales</taxon>
        <taxon>Desulfobacteraceae</taxon>
        <taxon>Desulfobotulus</taxon>
    </lineage>
</organism>
<dbReference type="GO" id="GO:0008233">
    <property type="term" value="F:peptidase activity"/>
    <property type="evidence" value="ECO:0007669"/>
    <property type="project" value="UniProtKB-KW"/>
</dbReference>
<keyword evidence="1" id="KW-0378">Hydrolase</keyword>
<keyword evidence="1" id="KW-0645">Protease</keyword>
<evidence type="ECO:0000313" key="2">
    <source>
        <dbReference type="Proteomes" id="UP001209681"/>
    </source>
</evidence>
<name>A0ABT3N9E5_9BACT</name>